<accession>A0A8S5SNS1</accession>
<feature type="compositionally biased region" description="Basic and acidic residues" evidence="1">
    <location>
        <begin position="36"/>
        <end position="45"/>
    </location>
</feature>
<dbReference type="Pfam" id="PF23343">
    <property type="entry name" value="REP_ORF2-G2P"/>
    <property type="match status" value="1"/>
</dbReference>
<name>A0A8S5SNS1_9CAUD</name>
<sequence length="249" mass="30048">MRCGYTRETWECGETLEIEEKHTGRYGARGQKREKKKEPTPEDIARQNQWKRVRDLRRLTKWNFNTGDCWITLTYQKDLRPSWEEMMKHMEKFIRQLRTAYKKYGWTLKYIWRPQIGKRGAIHIHILISAYSNTETRTEKLVREFWPHGNPNMKVVYDLKTGDLAEYIATPLQEWEPEEAKNFHPSRNLIRKEPEKETVRRRSLIDKQGRIREPKPPKGYYIDENSIEKGINPVTGYAYRRYILVKMQV</sequence>
<proteinExistence type="predicted"/>
<dbReference type="EMBL" id="BK032639">
    <property type="protein sequence ID" value="DAF52568.1"/>
    <property type="molecule type" value="Genomic_DNA"/>
</dbReference>
<protein>
    <recommendedName>
        <fullName evidence="2">Replication-associated protein ORF2/G2P domain-containing protein</fullName>
    </recommendedName>
</protein>
<evidence type="ECO:0000256" key="1">
    <source>
        <dbReference type="SAM" id="MobiDB-lite"/>
    </source>
</evidence>
<evidence type="ECO:0000313" key="3">
    <source>
        <dbReference type="EMBL" id="DAF52568.1"/>
    </source>
</evidence>
<reference evidence="3" key="1">
    <citation type="journal article" date="2021" name="Proc. Natl. Acad. Sci. U.S.A.">
        <title>A Catalog of Tens of Thousands of Viruses from Human Metagenomes Reveals Hidden Associations with Chronic Diseases.</title>
        <authorList>
            <person name="Tisza M.J."/>
            <person name="Buck C.B."/>
        </authorList>
    </citation>
    <scope>NUCLEOTIDE SEQUENCE</scope>
    <source>
        <strain evidence="3">CtAjZ17</strain>
    </source>
</reference>
<dbReference type="InterPro" id="IPR056906">
    <property type="entry name" value="ORF2/G2P_dom"/>
</dbReference>
<feature type="region of interest" description="Disordered" evidence="1">
    <location>
        <begin position="23"/>
        <end position="46"/>
    </location>
</feature>
<organism evidence="3">
    <name type="scientific">Siphoviridae sp. ctAjZ17</name>
    <dbReference type="NCBI Taxonomy" id="2827797"/>
    <lineage>
        <taxon>Viruses</taxon>
        <taxon>Duplodnaviria</taxon>
        <taxon>Heunggongvirae</taxon>
        <taxon>Uroviricota</taxon>
        <taxon>Caudoviricetes</taxon>
    </lineage>
</organism>
<feature type="domain" description="Replication-associated protein ORF2/G2P" evidence="2">
    <location>
        <begin position="68"/>
        <end position="168"/>
    </location>
</feature>
<evidence type="ECO:0000259" key="2">
    <source>
        <dbReference type="Pfam" id="PF23343"/>
    </source>
</evidence>